<dbReference type="Proteomes" id="UP000198755">
    <property type="component" value="Unassembled WGS sequence"/>
</dbReference>
<name>A0A1I3YB00_9HYPH</name>
<organism evidence="1 2">
    <name type="scientific">Methylocapsa palsarum</name>
    <dbReference type="NCBI Taxonomy" id="1612308"/>
    <lineage>
        <taxon>Bacteria</taxon>
        <taxon>Pseudomonadati</taxon>
        <taxon>Pseudomonadota</taxon>
        <taxon>Alphaproteobacteria</taxon>
        <taxon>Hyphomicrobiales</taxon>
        <taxon>Beijerinckiaceae</taxon>
        <taxon>Methylocapsa</taxon>
    </lineage>
</organism>
<keyword evidence="2" id="KW-1185">Reference proteome</keyword>
<sequence>MSRFRNALARLHYANMNDAMREAYDYALALDVAAD</sequence>
<evidence type="ECO:0000313" key="2">
    <source>
        <dbReference type="Proteomes" id="UP000198755"/>
    </source>
</evidence>
<accession>A0A1I3YB00</accession>
<proteinExistence type="predicted"/>
<protein>
    <submittedName>
        <fullName evidence="1">Uncharacterized protein</fullName>
    </submittedName>
</protein>
<gene>
    <name evidence="1" type="ORF">SAMN05444581_105131</name>
</gene>
<reference evidence="1 2" key="1">
    <citation type="submission" date="2016-10" db="EMBL/GenBank/DDBJ databases">
        <authorList>
            <person name="de Groot N.N."/>
        </authorList>
    </citation>
    <scope>NUCLEOTIDE SEQUENCE [LARGE SCALE GENOMIC DNA]</scope>
    <source>
        <strain evidence="1 2">NE2</strain>
    </source>
</reference>
<dbReference type="EMBL" id="FOSN01000005">
    <property type="protein sequence ID" value="SFK28930.1"/>
    <property type="molecule type" value="Genomic_DNA"/>
</dbReference>
<evidence type="ECO:0000313" key="1">
    <source>
        <dbReference type="EMBL" id="SFK28930.1"/>
    </source>
</evidence>
<dbReference type="AlphaFoldDB" id="A0A1I3YB00"/>